<keyword evidence="1" id="KW-0175">Coiled coil</keyword>
<evidence type="ECO:0000313" key="4">
    <source>
        <dbReference type="Proteomes" id="UP000500857"/>
    </source>
</evidence>
<feature type="coiled-coil region" evidence="1">
    <location>
        <begin position="108"/>
        <end position="139"/>
    </location>
</feature>
<sequence length="180" mass="20400">MSQDVSQWLSEINALKQEVARLQSELDAAHASSDRWRQLYNTEAQQRRTETKLNRETIEAQRLQIEQVEQGKARRHDDPNALSSWESELAGLSREELTEKLVELWGAREGDRRELEALREALEAEKMAHEKTRETLTCALGDTVELLKKTGSVDRAKAQTLQLANFNSPAASQTGTPETD</sequence>
<dbReference type="KEGG" id="oxy:HCG48_19615"/>
<reference evidence="3 4" key="1">
    <citation type="submission" date="2020-04" db="EMBL/GenBank/DDBJ databases">
        <authorList>
            <person name="Basu S."/>
            <person name="Maruthanayagam V."/>
            <person name="Chakraborty S."/>
            <person name="Pramanik A."/>
            <person name="Mukherjee J."/>
            <person name="Brink B."/>
        </authorList>
    </citation>
    <scope>NUCLEOTIDE SEQUENCE [LARGE SCALE GENOMIC DNA]</scope>
    <source>
        <strain evidence="3 4">AP17</strain>
    </source>
</reference>
<proteinExistence type="predicted"/>
<dbReference type="Proteomes" id="UP000500857">
    <property type="component" value="Chromosome"/>
</dbReference>
<organism evidence="3 4">
    <name type="scientific">Oxynema aestuarii AP17</name>
    <dbReference type="NCBI Taxonomy" id="2064643"/>
    <lineage>
        <taxon>Bacteria</taxon>
        <taxon>Bacillati</taxon>
        <taxon>Cyanobacteriota</taxon>
        <taxon>Cyanophyceae</taxon>
        <taxon>Oscillatoriophycideae</taxon>
        <taxon>Oscillatoriales</taxon>
        <taxon>Oscillatoriaceae</taxon>
        <taxon>Oxynema</taxon>
        <taxon>Oxynema aestuarii</taxon>
    </lineage>
</organism>
<evidence type="ECO:0000256" key="1">
    <source>
        <dbReference type="SAM" id="Coils"/>
    </source>
</evidence>
<gene>
    <name evidence="3" type="ORF">HCG48_19615</name>
</gene>
<protein>
    <submittedName>
        <fullName evidence="3">Uncharacterized protein</fullName>
    </submittedName>
</protein>
<keyword evidence="4" id="KW-1185">Reference proteome</keyword>
<feature type="coiled-coil region" evidence="1">
    <location>
        <begin position="5"/>
        <end position="66"/>
    </location>
</feature>
<dbReference type="EMBL" id="CP051167">
    <property type="protein sequence ID" value="QIZ72523.1"/>
    <property type="molecule type" value="Genomic_DNA"/>
</dbReference>
<evidence type="ECO:0000256" key="2">
    <source>
        <dbReference type="SAM" id="MobiDB-lite"/>
    </source>
</evidence>
<name>A0A6H1U3B2_9CYAN</name>
<accession>A0A6H1U3B2</accession>
<dbReference type="RefSeq" id="WP_168570671.1">
    <property type="nucleotide sequence ID" value="NZ_CP051167.1"/>
</dbReference>
<feature type="region of interest" description="Disordered" evidence="2">
    <location>
        <begin position="160"/>
        <end position="180"/>
    </location>
</feature>
<evidence type="ECO:0000313" key="3">
    <source>
        <dbReference type="EMBL" id="QIZ72523.1"/>
    </source>
</evidence>
<dbReference type="AlphaFoldDB" id="A0A6H1U3B2"/>